<dbReference type="RefSeq" id="WP_051745960.1">
    <property type="nucleotide sequence ID" value="NZ_AZSP01000270.1"/>
</dbReference>
<evidence type="ECO:0000313" key="5">
    <source>
        <dbReference type="Proteomes" id="UP000245992"/>
    </source>
</evidence>
<organism evidence="4 5">
    <name type="scientific">Streptomyces scopuliridis RB72</name>
    <dbReference type="NCBI Taxonomy" id="1440053"/>
    <lineage>
        <taxon>Bacteria</taxon>
        <taxon>Bacillati</taxon>
        <taxon>Actinomycetota</taxon>
        <taxon>Actinomycetes</taxon>
        <taxon>Kitasatosporales</taxon>
        <taxon>Streptomycetaceae</taxon>
        <taxon>Streptomyces</taxon>
    </lineage>
</organism>
<accession>A0A2T7SYB3</accession>
<keyword evidence="3" id="KW-0472">Membrane</keyword>
<dbReference type="SUPFAM" id="SSF63817">
    <property type="entry name" value="Sortase"/>
    <property type="match status" value="1"/>
</dbReference>
<evidence type="ECO:0000256" key="3">
    <source>
        <dbReference type="SAM" id="Phobius"/>
    </source>
</evidence>
<dbReference type="STRING" id="1440053.GCA_000718095_03136"/>
<dbReference type="Pfam" id="PF04203">
    <property type="entry name" value="Sortase"/>
    <property type="match status" value="1"/>
</dbReference>
<evidence type="ECO:0000313" key="4">
    <source>
        <dbReference type="EMBL" id="PVE07832.1"/>
    </source>
</evidence>
<evidence type="ECO:0000256" key="1">
    <source>
        <dbReference type="ARBA" id="ARBA00022801"/>
    </source>
</evidence>
<dbReference type="GO" id="GO:0016787">
    <property type="term" value="F:hydrolase activity"/>
    <property type="evidence" value="ECO:0007669"/>
    <property type="project" value="UniProtKB-KW"/>
</dbReference>
<dbReference type="Gene3D" id="2.40.260.10">
    <property type="entry name" value="Sortase"/>
    <property type="match status" value="1"/>
</dbReference>
<gene>
    <name evidence="4" type="ORF">Y717_21785</name>
</gene>
<sequence length="325" mass="33667">MAVLTPPPSAPAPPDTPSPPAGAEETAEPKEPAGRRGAQRAPVRPGLALAGAALCVLAAVLLGFAANLTVVGHLQHARDQQVAYDELRKQLAEGTAPVGPLDNDGKELALGAPVALLDIPALGVHEVVGEGTTSGVLMSGPGHRRDTALPGQSGTAVIMGRQWGYGSPFSRLDRIPDNATITLMTGQGKAEYRVTGIRRAGDALPTPSGGQNQGRLTLITATGAPYTPSGVLRVDAELTTPVQPSPPRERRAGWIGSAEEALKGDGAAWLAVFLWTQALFLAALLAAWAHRVWGRWQTWICAVPVLAVLGLAVSAAATRLLPNLL</sequence>
<keyword evidence="3" id="KW-1133">Transmembrane helix</keyword>
<proteinExistence type="predicted"/>
<comment type="caution">
    <text evidence="4">The sequence shown here is derived from an EMBL/GenBank/DDBJ whole genome shotgun (WGS) entry which is preliminary data.</text>
</comment>
<evidence type="ECO:0000256" key="2">
    <source>
        <dbReference type="SAM" id="MobiDB-lite"/>
    </source>
</evidence>
<feature type="transmembrane region" description="Helical" evidence="3">
    <location>
        <begin position="47"/>
        <end position="71"/>
    </location>
</feature>
<keyword evidence="5" id="KW-1185">Reference proteome</keyword>
<dbReference type="EMBL" id="AZSP01000270">
    <property type="protein sequence ID" value="PVE07832.1"/>
    <property type="molecule type" value="Genomic_DNA"/>
</dbReference>
<reference evidence="4 5" key="1">
    <citation type="submission" date="2013-12" db="EMBL/GenBank/DDBJ databases">
        <title>Annotated genome of Streptomyces scopuliridis.</title>
        <authorList>
            <person name="Olson J.B."/>
        </authorList>
    </citation>
    <scope>NUCLEOTIDE SEQUENCE [LARGE SCALE GENOMIC DNA]</scope>
    <source>
        <strain evidence="4 5">RB72</strain>
    </source>
</reference>
<protein>
    <recommendedName>
        <fullName evidence="6">Sortase</fullName>
    </recommendedName>
</protein>
<keyword evidence="3" id="KW-0812">Transmembrane</keyword>
<name>A0A2T7SYB3_9ACTN</name>
<dbReference type="AlphaFoldDB" id="A0A2T7SYB3"/>
<dbReference type="Proteomes" id="UP000245992">
    <property type="component" value="Unassembled WGS sequence"/>
</dbReference>
<feature type="transmembrane region" description="Helical" evidence="3">
    <location>
        <begin position="296"/>
        <end position="321"/>
    </location>
</feature>
<feature type="region of interest" description="Disordered" evidence="2">
    <location>
        <begin position="1"/>
        <end position="39"/>
    </location>
</feature>
<dbReference type="InterPro" id="IPR023365">
    <property type="entry name" value="Sortase_dom-sf"/>
</dbReference>
<feature type="transmembrane region" description="Helical" evidence="3">
    <location>
        <begin position="267"/>
        <end position="290"/>
    </location>
</feature>
<feature type="compositionally biased region" description="Pro residues" evidence="2">
    <location>
        <begin position="1"/>
        <end position="20"/>
    </location>
</feature>
<keyword evidence="1" id="KW-0378">Hydrolase</keyword>
<dbReference type="InterPro" id="IPR005754">
    <property type="entry name" value="Sortase"/>
</dbReference>
<evidence type="ECO:0008006" key="6">
    <source>
        <dbReference type="Google" id="ProtNLM"/>
    </source>
</evidence>